<dbReference type="PANTHER" id="PTHR34496:SF6">
    <property type="entry name" value="GLYCOSYLTRANSFERASE 2-LIKE DOMAIN-CONTAINING PROTEIN"/>
    <property type="match status" value="1"/>
</dbReference>
<evidence type="ECO:0000313" key="5">
    <source>
        <dbReference type="Proteomes" id="UP001209570"/>
    </source>
</evidence>
<dbReference type="Pfam" id="PF11397">
    <property type="entry name" value="GlcNAc"/>
    <property type="match status" value="1"/>
</dbReference>
<evidence type="ECO:0008006" key="6">
    <source>
        <dbReference type="Google" id="ProtNLM"/>
    </source>
</evidence>
<feature type="signal peptide" evidence="3">
    <location>
        <begin position="1"/>
        <end position="30"/>
    </location>
</feature>
<reference evidence="4" key="1">
    <citation type="submission" date="2021-12" db="EMBL/GenBank/DDBJ databases">
        <title>Prjna785345.</title>
        <authorList>
            <person name="Rujirawat T."/>
            <person name="Krajaejun T."/>
        </authorList>
    </citation>
    <scope>NUCLEOTIDE SEQUENCE</scope>
    <source>
        <strain evidence="4">Pi057C3</strain>
    </source>
</reference>
<accession>A0AAD5QDS7</accession>
<keyword evidence="2" id="KW-1133">Transmembrane helix</keyword>
<proteinExistence type="predicted"/>
<dbReference type="PROSITE" id="PS51318">
    <property type="entry name" value="TAT"/>
    <property type="match status" value="1"/>
</dbReference>
<dbReference type="EMBL" id="JAKCXM010000025">
    <property type="protein sequence ID" value="KAJ0407078.1"/>
    <property type="molecule type" value="Genomic_DNA"/>
</dbReference>
<feature type="region of interest" description="Disordered" evidence="1">
    <location>
        <begin position="448"/>
        <end position="469"/>
    </location>
</feature>
<feature type="chain" id="PRO_5041923504" description="GlcNac transferase" evidence="3">
    <location>
        <begin position="31"/>
        <end position="510"/>
    </location>
</feature>
<dbReference type="PANTHER" id="PTHR34496">
    <property type="entry name" value="GLCNAC TRANSFERASE-RELATED"/>
    <property type="match status" value="1"/>
</dbReference>
<sequence>MRPPVRRRLLALAAAAAAWALAMGPSAVSAAPPTIHDSKGTFPLDPSSQHVPLDAAQAELRPPPPRVPPTFDLFVGLSVFRDGVRCGRTVFTGLSRAQQPSRVRFGIVDQVNPGDARCVDEYCKLAREAWPEHGACRYREQLRVDERLADDSRGPTLARHYQQKLVRDEEFCLQLDSHSIFTNGWDANLVADWRQADNEMAVLSTYLHDLHSYVQPNGDNAPPSLLPHLCTTIRGGHGNVRNEGASMISDATAPQLTALWGAGLSFSKCHAERRVPIDPHTLWMFDGEEFLRASHLWTHGYDMYSPSPLGTVVYHNYSRVPARFENVKVDEAQKAIESEMGANRFKLIVGVPFKGAVDALEMDKYAFGAVRSFAQYLQFSGVTFEEGKKDEHSCKQLHWVPYADPREVEQLVGGGWRMRAAKRSKQAEPEPEPTAAAAIDAHALHGADAGAGADHGEKPEARRGLPRPGLPTASSAGALLYVGLFAAVAWIAFAKKHQGSQRVAGHDLNA</sequence>
<evidence type="ECO:0000313" key="4">
    <source>
        <dbReference type="EMBL" id="KAJ0407078.1"/>
    </source>
</evidence>
<keyword evidence="3" id="KW-0732">Signal</keyword>
<keyword evidence="2" id="KW-0472">Membrane</keyword>
<organism evidence="4 5">
    <name type="scientific">Pythium insidiosum</name>
    <name type="common">Pythiosis disease agent</name>
    <dbReference type="NCBI Taxonomy" id="114742"/>
    <lineage>
        <taxon>Eukaryota</taxon>
        <taxon>Sar</taxon>
        <taxon>Stramenopiles</taxon>
        <taxon>Oomycota</taxon>
        <taxon>Peronosporomycetes</taxon>
        <taxon>Pythiales</taxon>
        <taxon>Pythiaceae</taxon>
        <taxon>Pythium</taxon>
    </lineage>
</organism>
<dbReference type="InterPro" id="IPR021067">
    <property type="entry name" value="Glycosyltransferase"/>
</dbReference>
<dbReference type="InterPro" id="IPR006311">
    <property type="entry name" value="TAT_signal"/>
</dbReference>
<keyword evidence="5" id="KW-1185">Reference proteome</keyword>
<comment type="caution">
    <text evidence="4">The sequence shown here is derived from an EMBL/GenBank/DDBJ whole genome shotgun (WGS) entry which is preliminary data.</text>
</comment>
<feature type="transmembrane region" description="Helical" evidence="2">
    <location>
        <begin position="473"/>
        <end position="493"/>
    </location>
</feature>
<dbReference type="Proteomes" id="UP001209570">
    <property type="component" value="Unassembled WGS sequence"/>
</dbReference>
<gene>
    <name evidence="4" type="ORF">P43SY_005351</name>
</gene>
<protein>
    <recommendedName>
        <fullName evidence="6">GlcNac transferase</fullName>
    </recommendedName>
</protein>
<dbReference type="AlphaFoldDB" id="A0AAD5QDS7"/>
<evidence type="ECO:0000256" key="3">
    <source>
        <dbReference type="SAM" id="SignalP"/>
    </source>
</evidence>
<evidence type="ECO:0000256" key="1">
    <source>
        <dbReference type="SAM" id="MobiDB-lite"/>
    </source>
</evidence>
<name>A0AAD5QDS7_PYTIN</name>
<keyword evidence="2" id="KW-0812">Transmembrane</keyword>
<evidence type="ECO:0000256" key="2">
    <source>
        <dbReference type="SAM" id="Phobius"/>
    </source>
</evidence>
<feature type="compositionally biased region" description="Basic and acidic residues" evidence="1">
    <location>
        <begin position="454"/>
        <end position="463"/>
    </location>
</feature>